<evidence type="ECO:0000313" key="3">
    <source>
        <dbReference type="EMBL" id="TEB20607.1"/>
    </source>
</evidence>
<comment type="similarity">
    <text evidence="1">Belongs to the complex I NDUFA12 subunit family.</text>
</comment>
<dbReference type="PANTHER" id="PTHR32470">
    <property type="entry name" value="ADH DEHYDROGENASE [UBIQUINONE] 1 ALPHA SUBCOMPLEX ASSEMBLY FACTOR 2"/>
    <property type="match status" value="1"/>
</dbReference>
<dbReference type="PANTHER" id="PTHR32470:SF2">
    <property type="entry name" value="NADH DEHYDROGENASE [UBIQUINONE] 1 ALPHA SUBCOMPLEX ASSEMBLY FACTOR 2"/>
    <property type="match status" value="1"/>
</dbReference>
<proteinExistence type="inferred from homology"/>
<dbReference type="GO" id="GO:0032981">
    <property type="term" value="P:mitochondrial respiratory chain complex I assembly"/>
    <property type="evidence" value="ECO:0007669"/>
    <property type="project" value="TreeGrafter"/>
</dbReference>
<dbReference type="EMBL" id="QPFP01000135">
    <property type="protein sequence ID" value="TEB20607.1"/>
    <property type="molecule type" value="Genomic_DNA"/>
</dbReference>
<sequence length="191" mass="21369">MSFLSKVWAAIRAPRARFVGHDLVGNKFYELPTPELGRPKRSVVYRNPDDVWDYVGGNKRLAIQWSSWLAHTRPNAPTLEELQADAERMVRVRFNAAQIEARDREESERLRRIRSETHAQLIGAQSRVAQAEPAGPAETAASDATTHSPERRASQKSAAADAPEGKPNPWQAAGKAPETEAWTPQLRRRGN</sequence>
<dbReference type="Proteomes" id="UP000298030">
    <property type="component" value="Unassembled WGS sequence"/>
</dbReference>
<dbReference type="STRING" id="71717.A0A4Y7SFW9"/>
<dbReference type="OrthoDB" id="10255576at2759"/>
<protein>
    <recommendedName>
        <fullName evidence="5">NADH dehydrogenase [ubiquinone] 1 alpha subcomplex subunit</fullName>
    </recommendedName>
</protein>
<evidence type="ECO:0000256" key="1">
    <source>
        <dbReference type="ARBA" id="ARBA00007355"/>
    </source>
</evidence>
<comment type="caution">
    <text evidence="3">The sequence shown here is derived from an EMBL/GenBank/DDBJ whole genome shotgun (WGS) entry which is preliminary data.</text>
</comment>
<keyword evidence="4" id="KW-1185">Reference proteome</keyword>
<evidence type="ECO:0000313" key="4">
    <source>
        <dbReference type="Proteomes" id="UP000298030"/>
    </source>
</evidence>
<accession>A0A4Y7SFW9</accession>
<dbReference type="AlphaFoldDB" id="A0A4Y7SFW9"/>
<name>A0A4Y7SFW9_COPMI</name>
<gene>
    <name evidence="3" type="ORF">FA13DRAFT_1800754</name>
</gene>
<dbReference type="InterPro" id="IPR052618">
    <property type="entry name" value="ComplexI_NDUFA12"/>
</dbReference>
<dbReference type="GO" id="GO:0045271">
    <property type="term" value="C:respiratory chain complex I"/>
    <property type="evidence" value="ECO:0007669"/>
    <property type="project" value="InterPro"/>
</dbReference>
<feature type="region of interest" description="Disordered" evidence="2">
    <location>
        <begin position="121"/>
        <end position="191"/>
    </location>
</feature>
<organism evidence="3 4">
    <name type="scientific">Coprinellus micaceus</name>
    <name type="common">Glistening ink-cap mushroom</name>
    <name type="synonym">Coprinus micaceus</name>
    <dbReference type="NCBI Taxonomy" id="71717"/>
    <lineage>
        <taxon>Eukaryota</taxon>
        <taxon>Fungi</taxon>
        <taxon>Dikarya</taxon>
        <taxon>Basidiomycota</taxon>
        <taxon>Agaricomycotina</taxon>
        <taxon>Agaricomycetes</taxon>
        <taxon>Agaricomycetidae</taxon>
        <taxon>Agaricales</taxon>
        <taxon>Agaricineae</taxon>
        <taxon>Psathyrellaceae</taxon>
        <taxon>Coprinellus</taxon>
    </lineage>
</organism>
<evidence type="ECO:0008006" key="5">
    <source>
        <dbReference type="Google" id="ProtNLM"/>
    </source>
</evidence>
<evidence type="ECO:0000256" key="2">
    <source>
        <dbReference type="SAM" id="MobiDB-lite"/>
    </source>
</evidence>
<dbReference type="Pfam" id="PF05071">
    <property type="entry name" value="NDUFA12"/>
    <property type="match status" value="1"/>
</dbReference>
<reference evidence="3 4" key="1">
    <citation type="journal article" date="2019" name="Nat. Ecol. Evol.">
        <title>Megaphylogeny resolves global patterns of mushroom evolution.</title>
        <authorList>
            <person name="Varga T."/>
            <person name="Krizsan K."/>
            <person name="Foldi C."/>
            <person name="Dima B."/>
            <person name="Sanchez-Garcia M."/>
            <person name="Sanchez-Ramirez S."/>
            <person name="Szollosi G.J."/>
            <person name="Szarkandi J.G."/>
            <person name="Papp V."/>
            <person name="Albert L."/>
            <person name="Andreopoulos W."/>
            <person name="Angelini C."/>
            <person name="Antonin V."/>
            <person name="Barry K.W."/>
            <person name="Bougher N.L."/>
            <person name="Buchanan P."/>
            <person name="Buyck B."/>
            <person name="Bense V."/>
            <person name="Catcheside P."/>
            <person name="Chovatia M."/>
            <person name="Cooper J."/>
            <person name="Damon W."/>
            <person name="Desjardin D."/>
            <person name="Finy P."/>
            <person name="Geml J."/>
            <person name="Haridas S."/>
            <person name="Hughes K."/>
            <person name="Justo A."/>
            <person name="Karasinski D."/>
            <person name="Kautmanova I."/>
            <person name="Kiss B."/>
            <person name="Kocsube S."/>
            <person name="Kotiranta H."/>
            <person name="LaButti K.M."/>
            <person name="Lechner B.E."/>
            <person name="Liimatainen K."/>
            <person name="Lipzen A."/>
            <person name="Lukacs Z."/>
            <person name="Mihaltcheva S."/>
            <person name="Morgado L.N."/>
            <person name="Niskanen T."/>
            <person name="Noordeloos M.E."/>
            <person name="Ohm R.A."/>
            <person name="Ortiz-Santana B."/>
            <person name="Ovrebo C."/>
            <person name="Racz N."/>
            <person name="Riley R."/>
            <person name="Savchenko A."/>
            <person name="Shiryaev A."/>
            <person name="Soop K."/>
            <person name="Spirin V."/>
            <person name="Szebenyi C."/>
            <person name="Tomsovsky M."/>
            <person name="Tulloss R.E."/>
            <person name="Uehling J."/>
            <person name="Grigoriev I.V."/>
            <person name="Vagvolgyi C."/>
            <person name="Papp T."/>
            <person name="Martin F.M."/>
            <person name="Miettinen O."/>
            <person name="Hibbett D.S."/>
            <person name="Nagy L.G."/>
        </authorList>
    </citation>
    <scope>NUCLEOTIDE SEQUENCE [LARGE SCALE GENOMIC DNA]</scope>
    <source>
        <strain evidence="3 4">FP101781</strain>
    </source>
</reference>
<dbReference type="GO" id="GO:0005739">
    <property type="term" value="C:mitochondrion"/>
    <property type="evidence" value="ECO:0007669"/>
    <property type="project" value="TreeGrafter"/>
</dbReference>
<dbReference type="InterPro" id="IPR007763">
    <property type="entry name" value="NDUFA12"/>
</dbReference>